<proteinExistence type="predicted"/>
<feature type="region of interest" description="Disordered" evidence="1">
    <location>
        <begin position="461"/>
        <end position="501"/>
    </location>
</feature>
<feature type="region of interest" description="Disordered" evidence="1">
    <location>
        <begin position="551"/>
        <end position="639"/>
    </location>
</feature>
<dbReference type="OrthoDB" id="10572199at2759"/>
<dbReference type="InParanoid" id="D7FZC6"/>
<dbReference type="EMBL" id="FN649743">
    <property type="protein sequence ID" value="CBJ32743.1"/>
    <property type="molecule type" value="Genomic_DNA"/>
</dbReference>
<feature type="compositionally biased region" description="Basic and acidic residues" evidence="1">
    <location>
        <begin position="28"/>
        <end position="37"/>
    </location>
</feature>
<feature type="compositionally biased region" description="Low complexity" evidence="1">
    <location>
        <begin position="151"/>
        <end position="166"/>
    </location>
</feature>
<reference evidence="2 3" key="1">
    <citation type="journal article" date="2010" name="Nature">
        <title>The Ectocarpus genome and the independent evolution of multicellularity in brown algae.</title>
        <authorList>
            <person name="Cock J.M."/>
            <person name="Sterck L."/>
            <person name="Rouze P."/>
            <person name="Scornet D."/>
            <person name="Allen A.E."/>
            <person name="Amoutzias G."/>
            <person name="Anthouard V."/>
            <person name="Artiguenave F."/>
            <person name="Aury J.M."/>
            <person name="Badger J.H."/>
            <person name="Beszteri B."/>
            <person name="Billiau K."/>
            <person name="Bonnet E."/>
            <person name="Bothwell J.H."/>
            <person name="Bowler C."/>
            <person name="Boyen C."/>
            <person name="Brownlee C."/>
            <person name="Carrano C.J."/>
            <person name="Charrier B."/>
            <person name="Cho G.Y."/>
            <person name="Coelho S.M."/>
            <person name="Collen J."/>
            <person name="Corre E."/>
            <person name="Da Silva C."/>
            <person name="Delage L."/>
            <person name="Delaroque N."/>
            <person name="Dittami S.M."/>
            <person name="Doulbeau S."/>
            <person name="Elias M."/>
            <person name="Farnham G."/>
            <person name="Gachon C.M."/>
            <person name="Gschloessl B."/>
            <person name="Heesch S."/>
            <person name="Jabbari K."/>
            <person name="Jubin C."/>
            <person name="Kawai H."/>
            <person name="Kimura K."/>
            <person name="Kloareg B."/>
            <person name="Kupper F.C."/>
            <person name="Lang D."/>
            <person name="Le Bail A."/>
            <person name="Leblanc C."/>
            <person name="Lerouge P."/>
            <person name="Lohr M."/>
            <person name="Lopez P.J."/>
            <person name="Martens C."/>
            <person name="Maumus F."/>
            <person name="Michel G."/>
            <person name="Miranda-Saavedra D."/>
            <person name="Morales J."/>
            <person name="Moreau H."/>
            <person name="Motomura T."/>
            <person name="Nagasato C."/>
            <person name="Napoli C.A."/>
            <person name="Nelson D.R."/>
            <person name="Nyvall-Collen P."/>
            <person name="Peters A.F."/>
            <person name="Pommier C."/>
            <person name="Potin P."/>
            <person name="Poulain J."/>
            <person name="Quesneville H."/>
            <person name="Read B."/>
            <person name="Rensing S.A."/>
            <person name="Ritter A."/>
            <person name="Rousvoal S."/>
            <person name="Samanta M."/>
            <person name="Samson G."/>
            <person name="Schroeder D.C."/>
            <person name="Segurens B."/>
            <person name="Strittmatter M."/>
            <person name="Tonon T."/>
            <person name="Tregear J.W."/>
            <person name="Valentin K."/>
            <person name="von Dassow P."/>
            <person name="Yamagishi T."/>
            <person name="Van de Peer Y."/>
            <person name="Wincker P."/>
        </authorList>
    </citation>
    <scope>NUCLEOTIDE SEQUENCE [LARGE SCALE GENOMIC DNA]</scope>
    <source>
        <strain evidence="3">Ec32 / CCAP1310/4</strain>
    </source>
</reference>
<feature type="compositionally biased region" description="Low complexity" evidence="1">
    <location>
        <begin position="264"/>
        <end position="276"/>
    </location>
</feature>
<feature type="compositionally biased region" description="Pro residues" evidence="1">
    <location>
        <begin position="420"/>
        <end position="430"/>
    </location>
</feature>
<gene>
    <name evidence="2" type="ORF">Esi_0362_0022</name>
</gene>
<feature type="compositionally biased region" description="Gly residues" evidence="1">
    <location>
        <begin position="304"/>
        <end position="318"/>
    </location>
</feature>
<evidence type="ECO:0000313" key="3">
    <source>
        <dbReference type="Proteomes" id="UP000002630"/>
    </source>
</evidence>
<evidence type="ECO:0000256" key="1">
    <source>
        <dbReference type="SAM" id="MobiDB-lite"/>
    </source>
</evidence>
<keyword evidence="3" id="KW-1185">Reference proteome</keyword>
<feature type="region of interest" description="Disordered" evidence="1">
    <location>
        <begin position="85"/>
        <end position="231"/>
    </location>
</feature>
<feature type="compositionally biased region" description="Polar residues" evidence="1">
    <location>
        <begin position="38"/>
        <end position="49"/>
    </location>
</feature>
<protein>
    <submittedName>
        <fullName evidence="2">Uncharacterized protein</fullName>
    </submittedName>
</protein>
<feature type="compositionally biased region" description="Low complexity" evidence="1">
    <location>
        <begin position="376"/>
        <end position="389"/>
    </location>
</feature>
<evidence type="ECO:0000313" key="2">
    <source>
        <dbReference type="EMBL" id="CBJ32743.1"/>
    </source>
</evidence>
<dbReference type="EMBL" id="FN648556">
    <property type="protein sequence ID" value="CBJ32743.1"/>
    <property type="molecule type" value="Genomic_DNA"/>
</dbReference>
<feature type="region of interest" description="Disordered" evidence="1">
    <location>
        <begin position="1"/>
        <end position="71"/>
    </location>
</feature>
<feature type="region of interest" description="Disordered" evidence="1">
    <location>
        <begin position="515"/>
        <end position="536"/>
    </location>
</feature>
<name>D7FZC6_ECTSI</name>
<organism evidence="2 3">
    <name type="scientific">Ectocarpus siliculosus</name>
    <name type="common">Brown alga</name>
    <name type="synonym">Conferva siliculosa</name>
    <dbReference type="NCBI Taxonomy" id="2880"/>
    <lineage>
        <taxon>Eukaryota</taxon>
        <taxon>Sar</taxon>
        <taxon>Stramenopiles</taxon>
        <taxon>Ochrophyta</taxon>
        <taxon>PX clade</taxon>
        <taxon>Phaeophyceae</taxon>
        <taxon>Ectocarpales</taxon>
        <taxon>Ectocarpaceae</taxon>
        <taxon>Ectocarpus</taxon>
    </lineage>
</organism>
<feature type="region of interest" description="Disordered" evidence="1">
    <location>
        <begin position="243"/>
        <end position="445"/>
    </location>
</feature>
<dbReference type="AlphaFoldDB" id="D7FZC6"/>
<dbReference type="OMA" id="EHTHEST"/>
<dbReference type="Proteomes" id="UP000002630">
    <property type="component" value="Linkage Group LG18"/>
</dbReference>
<accession>D7FZC6</accession>
<feature type="compositionally biased region" description="Basic residues" evidence="1">
    <location>
        <begin position="564"/>
        <end position="574"/>
    </location>
</feature>
<sequence length="723" mass="72751">MTTAAATVVVEIDEQLPCPRPGPTAERPSSRPTERDATGSTDITGSSRASPHADDCADGGGDWVGTGREADGRPELCYREYAAGVSITSPPARTAPAKEDEEAAGFVGPASALEVSSNEAYPSAPSEATPPAGSSSSKGDEPPAAVAIQRASDSTTTAAAAAASPARVEAGGTADNTCKNAEDRSDDLAAGSPLTAAAEVPSGIDSIEPSGSQEHSRRVAPESKPTWTSPKCLAEIGDVALGTTPCRSQHVPPVVTPPPDDQLGRASASQDAASGGSDRDDAISDNNRANAGRSSGGVDAADGGRMGDGGSNKRGGGANTVSSRGRHKRARIDKQQGNHAGSGECGESTGGVAAPSGAVCSSPPANRQRHPVLVDASPLSTAPTASPSPCGGMTAEPCLGHDQDGGGGRPYRDGSSLSPYTPPLPPPLPPQRQEQEPEIEFPASRLLPAAAAAAAVPTVLPTDKADAAPPGAEPTEIVAEEEEAKGEPISASSGEVEENCRAAALPSPVRAAEAVAVAQRSTNGKHGEARTVASGRGRLPARFVGSSGASAAAIAGGCGDDTKGRHKRLKRPSRKMLEEPSAAPLAKPGRRMVPSPARTRSSSVAAPPVATGKVATVRAETAEVRSDREESSGRAGMANVDVPTPAFVAVSSWTGWMAPRSPRQPPFLPSQQPAVSLGRGESRDAEHEAAVAAPAAGGVCGWMGLLSSGWKGLLSKAAGRSGS</sequence>
<feature type="compositionally biased region" description="Basic and acidic residues" evidence="1">
    <location>
        <begin position="620"/>
        <end position="632"/>
    </location>
</feature>
<feature type="region of interest" description="Disordered" evidence="1">
    <location>
        <begin position="661"/>
        <end position="686"/>
    </location>
</feature>